<evidence type="ECO:0000256" key="11">
    <source>
        <dbReference type="SAM" id="Phobius"/>
    </source>
</evidence>
<dbReference type="Gene3D" id="1.20.1250.20">
    <property type="entry name" value="MFS general substrate transporter like domains"/>
    <property type="match status" value="2"/>
</dbReference>
<dbReference type="GO" id="GO:0005354">
    <property type="term" value="F:galactose transmembrane transporter activity"/>
    <property type="evidence" value="ECO:0007669"/>
    <property type="project" value="InterPro"/>
</dbReference>
<proteinExistence type="inferred from homology"/>
<feature type="transmembrane region" description="Helical" evidence="11">
    <location>
        <begin position="326"/>
        <end position="349"/>
    </location>
</feature>
<feature type="transmembrane region" description="Helical" evidence="11">
    <location>
        <begin position="245"/>
        <end position="266"/>
    </location>
</feature>
<organism evidence="12 13">
    <name type="scientific">Chitinophaga parva</name>
    <dbReference type="NCBI Taxonomy" id="2169414"/>
    <lineage>
        <taxon>Bacteria</taxon>
        <taxon>Pseudomonadati</taxon>
        <taxon>Bacteroidota</taxon>
        <taxon>Chitinophagia</taxon>
        <taxon>Chitinophagales</taxon>
        <taxon>Chitinophagaceae</taxon>
        <taxon>Chitinophaga</taxon>
    </lineage>
</organism>
<evidence type="ECO:0000313" key="12">
    <source>
        <dbReference type="EMBL" id="PUZ26210.1"/>
    </source>
</evidence>
<keyword evidence="10 11" id="KW-0472">Membrane</keyword>
<comment type="subcellular location">
    <subcellularLocation>
        <location evidence="2">Cell inner membrane</location>
        <topology evidence="2">Multi-pass membrane protein</topology>
    </subcellularLocation>
</comment>
<evidence type="ECO:0000313" key="13">
    <source>
        <dbReference type="Proteomes" id="UP000244450"/>
    </source>
</evidence>
<feature type="transmembrane region" description="Helical" evidence="11">
    <location>
        <begin position="98"/>
        <end position="116"/>
    </location>
</feature>
<keyword evidence="8 11" id="KW-0812">Transmembrane</keyword>
<keyword evidence="7" id="KW-0762">Sugar transport</keyword>
<dbReference type="RefSeq" id="WP_108688048.1">
    <property type="nucleotide sequence ID" value="NZ_QCYK01000002.1"/>
</dbReference>
<evidence type="ECO:0000256" key="5">
    <source>
        <dbReference type="ARBA" id="ARBA00022475"/>
    </source>
</evidence>
<comment type="function">
    <text evidence="1">Intake of glucose and galactose.</text>
</comment>
<gene>
    <name evidence="12" type="primary">fucP</name>
    <name evidence="12" type="ORF">DCC81_18450</name>
</gene>
<dbReference type="EMBL" id="QCYK01000002">
    <property type="protein sequence ID" value="PUZ26210.1"/>
    <property type="molecule type" value="Genomic_DNA"/>
</dbReference>
<dbReference type="InterPro" id="IPR050375">
    <property type="entry name" value="MFS_TsgA-like"/>
</dbReference>
<evidence type="ECO:0000256" key="3">
    <source>
        <dbReference type="ARBA" id="ARBA00009120"/>
    </source>
</evidence>
<feature type="transmembrane region" description="Helical" evidence="11">
    <location>
        <begin position="74"/>
        <end position="92"/>
    </location>
</feature>
<feature type="transmembrane region" description="Helical" evidence="11">
    <location>
        <begin position="47"/>
        <end position="67"/>
    </location>
</feature>
<dbReference type="GO" id="GO:1904659">
    <property type="term" value="P:D-glucose transmembrane transport"/>
    <property type="evidence" value="ECO:0007669"/>
    <property type="project" value="InterPro"/>
</dbReference>
<dbReference type="InterPro" id="IPR005275">
    <property type="entry name" value="Lfuc_symporter_FucP"/>
</dbReference>
<feature type="transmembrane region" description="Helical" evidence="11">
    <location>
        <begin position="272"/>
        <end position="291"/>
    </location>
</feature>
<evidence type="ECO:0000256" key="2">
    <source>
        <dbReference type="ARBA" id="ARBA00004429"/>
    </source>
</evidence>
<keyword evidence="5" id="KW-1003">Cell membrane</keyword>
<feature type="transmembrane region" description="Helical" evidence="11">
    <location>
        <begin position="194"/>
        <end position="211"/>
    </location>
</feature>
<keyword evidence="13" id="KW-1185">Reference proteome</keyword>
<feature type="transmembrane region" description="Helical" evidence="11">
    <location>
        <begin position="303"/>
        <end position="320"/>
    </location>
</feature>
<dbReference type="SUPFAM" id="SSF103473">
    <property type="entry name" value="MFS general substrate transporter"/>
    <property type="match status" value="1"/>
</dbReference>
<evidence type="ECO:0000256" key="7">
    <source>
        <dbReference type="ARBA" id="ARBA00022597"/>
    </source>
</evidence>
<dbReference type="OrthoDB" id="9786665at2"/>
<evidence type="ECO:0000256" key="9">
    <source>
        <dbReference type="ARBA" id="ARBA00022989"/>
    </source>
</evidence>
<comment type="similarity">
    <text evidence="3">Belongs to the major facilitator superfamily. FHS transporter (TC 2.A.1.7) family.</text>
</comment>
<dbReference type="GO" id="GO:0005886">
    <property type="term" value="C:plasma membrane"/>
    <property type="evidence" value="ECO:0007669"/>
    <property type="project" value="UniProtKB-SubCell"/>
</dbReference>
<dbReference type="PANTHER" id="PTHR43702">
    <property type="entry name" value="L-FUCOSE-PROTON SYMPORTER"/>
    <property type="match status" value="1"/>
</dbReference>
<keyword evidence="4" id="KW-0813">Transport</keyword>
<name>A0A2T7BIU1_9BACT</name>
<dbReference type="AlphaFoldDB" id="A0A2T7BIU1"/>
<dbReference type="InterPro" id="IPR011701">
    <property type="entry name" value="MFS"/>
</dbReference>
<accession>A0A2T7BIU1</accession>
<dbReference type="Proteomes" id="UP000244450">
    <property type="component" value="Unassembled WGS sequence"/>
</dbReference>
<evidence type="ECO:0000256" key="4">
    <source>
        <dbReference type="ARBA" id="ARBA00022448"/>
    </source>
</evidence>
<keyword evidence="9 11" id="KW-1133">Transmembrane helix</keyword>
<protein>
    <submittedName>
        <fullName evidence="12">L-fucose:H+ symporter permease</fullName>
    </submittedName>
</protein>
<evidence type="ECO:0000256" key="1">
    <source>
        <dbReference type="ARBA" id="ARBA00003321"/>
    </source>
</evidence>
<comment type="caution">
    <text evidence="12">The sequence shown here is derived from an EMBL/GenBank/DDBJ whole genome shotgun (WGS) entry which is preliminary data.</text>
</comment>
<feature type="transmembrane region" description="Helical" evidence="11">
    <location>
        <begin position="361"/>
        <end position="381"/>
    </location>
</feature>
<evidence type="ECO:0000256" key="6">
    <source>
        <dbReference type="ARBA" id="ARBA00022519"/>
    </source>
</evidence>
<dbReference type="NCBIfam" id="TIGR00885">
    <property type="entry name" value="fucP"/>
    <property type="match status" value="1"/>
</dbReference>
<dbReference type="GO" id="GO:0015535">
    <property type="term" value="F:fucose:proton symporter activity"/>
    <property type="evidence" value="ECO:0007669"/>
    <property type="project" value="InterPro"/>
</dbReference>
<dbReference type="CDD" id="cd17394">
    <property type="entry name" value="MFS_FucP_like"/>
    <property type="match status" value="1"/>
</dbReference>
<reference evidence="12 13" key="1">
    <citation type="submission" date="2018-04" db="EMBL/GenBank/DDBJ databases">
        <title>Chitinophaga fuyangensis sp. nov., isolated from soil in a chemical factory.</title>
        <authorList>
            <person name="Chen K."/>
        </authorList>
    </citation>
    <scope>NUCLEOTIDE SEQUENCE [LARGE SCALE GENOMIC DNA]</scope>
    <source>
        <strain evidence="12 13">LY-1</strain>
    </source>
</reference>
<evidence type="ECO:0000256" key="8">
    <source>
        <dbReference type="ARBA" id="ARBA00022692"/>
    </source>
</evidence>
<sequence length="420" mass="45440">MQKRSLGVAVVLVTALFFLWGFAINLNPILIPHLKKACQLSDIQSSFIDASTFMAYFFMAIPAGMFLKRFGYKVGILAGLGLFVLGALLFYPAAGTRAYAFFLAAIFIIGCGCTILESAANPYMTELGDMEQPGKGVHLLNFAQSFNGLAACLAPLLGRQFILSGTTYTEAQLKAMPSADLLAYLQHEASTVQIPYLLIAAVVALVAVVCWRTHLPEPQPPQEATSLDWSVLSEPNLRLGVIAQFFYVGAQVGVSSFFIRFAWHAAQTDEKQAALLLAYFLALFMAGRFVGTYLMRFIAPARLLLLFAGINVLLLLLAVFGEGQAAVYAIGGVEFFMSVMYPTIFALSIRGLGPRTKEGTSFLVMAIAGGAVFPVLMGFVSDITHNIQLAYAVPIICFAVVAFFAFKNIAVKEVQLSAAH</sequence>
<dbReference type="NCBIfam" id="TIGR01272">
    <property type="entry name" value="gluP"/>
    <property type="match status" value="1"/>
</dbReference>
<dbReference type="PANTHER" id="PTHR43702:SF3">
    <property type="entry name" value="PROTEIN TSGA"/>
    <property type="match status" value="1"/>
</dbReference>
<dbReference type="GO" id="GO:0055056">
    <property type="term" value="F:D-glucose transmembrane transporter activity"/>
    <property type="evidence" value="ECO:0007669"/>
    <property type="project" value="InterPro"/>
</dbReference>
<dbReference type="InterPro" id="IPR036259">
    <property type="entry name" value="MFS_trans_sf"/>
</dbReference>
<evidence type="ECO:0000256" key="10">
    <source>
        <dbReference type="ARBA" id="ARBA00023136"/>
    </source>
</evidence>
<dbReference type="InterPro" id="IPR005964">
    <property type="entry name" value="Glc/Gal_transptr_bac"/>
</dbReference>
<dbReference type="Pfam" id="PF07690">
    <property type="entry name" value="MFS_1"/>
    <property type="match status" value="1"/>
</dbReference>
<feature type="transmembrane region" description="Helical" evidence="11">
    <location>
        <begin position="387"/>
        <end position="406"/>
    </location>
</feature>
<keyword evidence="6" id="KW-0997">Cell inner membrane</keyword>